<proteinExistence type="predicted"/>
<dbReference type="InterPro" id="IPR018247">
    <property type="entry name" value="EF_Hand_1_Ca_BS"/>
</dbReference>
<sequence length="156" mass="18120">MIIYKLLLLLNTERILFHQTFRLFDKDGDGYIGKDELLNTLRALGHEVTMNDMDDIMSEIQTHKKGVISFDEFCTIMKAPTMDTMKTLPTRRKMFDMFDLNKDGFLSVNEFKSVSSKLGIGIVMEDNEIRQLFNLVDTNKDGLISYDEFVRLFNIS</sequence>
<dbReference type="Pfam" id="PF13499">
    <property type="entry name" value="EF-hand_7"/>
    <property type="match status" value="2"/>
</dbReference>
<dbReference type="FunFam" id="1.10.238.10:FF:000001">
    <property type="entry name" value="Calmodulin 1"/>
    <property type="match status" value="1"/>
</dbReference>
<dbReference type="GeneID" id="8853173"/>
<dbReference type="CDD" id="cd00051">
    <property type="entry name" value="EFh"/>
    <property type="match status" value="2"/>
</dbReference>
<dbReference type="InterPro" id="IPR002048">
    <property type="entry name" value="EF_hand_dom"/>
</dbReference>
<dbReference type="InterPro" id="IPR011992">
    <property type="entry name" value="EF-hand-dom_pair"/>
</dbReference>
<feature type="domain" description="EF-hand" evidence="3">
    <location>
        <begin position="86"/>
        <end position="121"/>
    </location>
</feature>
<dbReference type="OrthoDB" id="26525at2759"/>
<keyword evidence="1" id="KW-0677">Repeat</keyword>
<reference evidence="4 5" key="1">
    <citation type="journal article" date="2010" name="Cell">
        <title>The genome of Naegleria gruberi illuminates early eukaryotic versatility.</title>
        <authorList>
            <person name="Fritz-Laylin L.K."/>
            <person name="Prochnik S.E."/>
            <person name="Ginger M.L."/>
            <person name="Dacks J.B."/>
            <person name="Carpenter M.L."/>
            <person name="Field M.C."/>
            <person name="Kuo A."/>
            <person name="Paredez A."/>
            <person name="Chapman J."/>
            <person name="Pham J."/>
            <person name="Shu S."/>
            <person name="Neupane R."/>
            <person name="Cipriano M."/>
            <person name="Mancuso J."/>
            <person name="Tu H."/>
            <person name="Salamov A."/>
            <person name="Lindquist E."/>
            <person name="Shapiro H."/>
            <person name="Lucas S."/>
            <person name="Grigoriev I.V."/>
            <person name="Cande W.Z."/>
            <person name="Fulton C."/>
            <person name="Rokhsar D.S."/>
            <person name="Dawson S.C."/>
        </authorList>
    </citation>
    <scope>NUCLEOTIDE SEQUENCE [LARGE SCALE GENOMIC DNA]</scope>
    <source>
        <strain evidence="4 5">NEG-M</strain>
    </source>
</reference>
<feature type="domain" description="EF-hand" evidence="3">
    <location>
        <begin position="48"/>
        <end position="83"/>
    </location>
</feature>
<evidence type="ECO:0000259" key="3">
    <source>
        <dbReference type="PROSITE" id="PS50222"/>
    </source>
</evidence>
<dbReference type="GO" id="GO:0005509">
    <property type="term" value="F:calcium ion binding"/>
    <property type="evidence" value="ECO:0007669"/>
    <property type="project" value="InterPro"/>
</dbReference>
<feature type="domain" description="EF-hand" evidence="3">
    <location>
        <begin position="124"/>
        <end position="156"/>
    </location>
</feature>
<feature type="domain" description="EF-hand" evidence="3">
    <location>
        <begin position="12"/>
        <end position="47"/>
    </location>
</feature>
<name>D2VIZ5_NAEGR</name>
<protein>
    <submittedName>
        <fullName evidence="4">Predicted protein</fullName>
    </submittedName>
</protein>
<dbReference type="PANTHER" id="PTHR23048:SF0">
    <property type="entry name" value="CALMODULIN LIKE 3"/>
    <property type="match status" value="1"/>
</dbReference>
<keyword evidence="2" id="KW-0106">Calcium</keyword>
<dbReference type="EMBL" id="GG738875">
    <property type="protein sequence ID" value="EFC43187.1"/>
    <property type="molecule type" value="Genomic_DNA"/>
</dbReference>
<dbReference type="InterPro" id="IPR050230">
    <property type="entry name" value="CALM/Myosin/TropC-like"/>
</dbReference>
<evidence type="ECO:0000313" key="4">
    <source>
        <dbReference type="EMBL" id="EFC43187.1"/>
    </source>
</evidence>
<dbReference type="SMART" id="SM00054">
    <property type="entry name" value="EFh"/>
    <property type="match status" value="4"/>
</dbReference>
<dbReference type="InParanoid" id="D2VIZ5"/>
<dbReference type="PANTHER" id="PTHR23048">
    <property type="entry name" value="MYOSIN LIGHT CHAIN 1, 3"/>
    <property type="match status" value="1"/>
</dbReference>
<dbReference type="OMA" id="DIMSEIQ"/>
<dbReference type="Proteomes" id="UP000006671">
    <property type="component" value="Unassembled WGS sequence"/>
</dbReference>
<keyword evidence="5" id="KW-1185">Reference proteome</keyword>
<dbReference type="PROSITE" id="PS50222">
    <property type="entry name" value="EF_HAND_2"/>
    <property type="match status" value="4"/>
</dbReference>
<dbReference type="PROSITE" id="PS00018">
    <property type="entry name" value="EF_HAND_1"/>
    <property type="match status" value="3"/>
</dbReference>
<dbReference type="eggNOG" id="KOG0027">
    <property type="taxonomic scope" value="Eukaryota"/>
</dbReference>
<dbReference type="VEuPathDB" id="AmoebaDB:NAEGRDRAFT_34466"/>
<evidence type="ECO:0000313" key="5">
    <source>
        <dbReference type="Proteomes" id="UP000006671"/>
    </source>
</evidence>
<dbReference type="RefSeq" id="XP_002675931.1">
    <property type="nucleotide sequence ID" value="XM_002675885.1"/>
</dbReference>
<organism evidence="5">
    <name type="scientific">Naegleria gruberi</name>
    <name type="common">Amoeba</name>
    <dbReference type="NCBI Taxonomy" id="5762"/>
    <lineage>
        <taxon>Eukaryota</taxon>
        <taxon>Discoba</taxon>
        <taxon>Heterolobosea</taxon>
        <taxon>Tetramitia</taxon>
        <taxon>Eutetramitia</taxon>
        <taxon>Vahlkampfiidae</taxon>
        <taxon>Naegleria</taxon>
    </lineage>
</organism>
<dbReference type="KEGG" id="ngr:NAEGRDRAFT_34466"/>
<dbReference type="GO" id="GO:0016460">
    <property type="term" value="C:myosin II complex"/>
    <property type="evidence" value="ECO:0007669"/>
    <property type="project" value="TreeGrafter"/>
</dbReference>
<gene>
    <name evidence="4" type="ORF">NAEGRDRAFT_34466</name>
</gene>
<dbReference type="SUPFAM" id="SSF47473">
    <property type="entry name" value="EF-hand"/>
    <property type="match status" value="1"/>
</dbReference>
<dbReference type="STRING" id="5762.D2VIZ5"/>
<accession>D2VIZ5</accession>
<dbReference type="AlphaFoldDB" id="D2VIZ5"/>
<evidence type="ECO:0000256" key="2">
    <source>
        <dbReference type="ARBA" id="ARBA00022837"/>
    </source>
</evidence>
<evidence type="ECO:0000256" key="1">
    <source>
        <dbReference type="ARBA" id="ARBA00022737"/>
    </source>
</evidence>
<dbReference type="Gene3D" id="1.10.238.10">
    <property type="entry name" value="EF-hand"/>
    <property type="match status" value="2"/>
</dbReference>